<comment type="caution">
    <text evidence="10">The sequence shown here is derived from an EMBL/GenBank/DDBJ whole genome shotgun (WGS) entry which is preliminary data.</text>
</comment>
<evidence type="ECO:0000313" key="11">
    <source>
        <dbReference type="Proteomes" id="UP001526147"/>
    </source>
</evidence>
<dbReference type="RefSeq" id="WP_264142532.1">
    <property type="nucleotide sequence ID" value="NZ_JAOYEY010000033.1"/>
</dbReference>
<dbReference type="Gene3D" id="1.10.287.950">
    <property type="entry name" value="Methyl-accepting chemotaxis protein"/>
    <property type="match status" value="1"/>
</dbReference>
<dbReference type="InterPro" id="IPR003660">
    <property type="entry name" value="HAMP_dom"/>
</dbReference>
<dbReference type="InterPro" id="IPR004089">
    <property type="entry name" value="MCPsignal_dom"/>
</dbReference>
<protein>
    <submittedName>
        <fullName evidence="10">Methyl-accepting chemotaxis protein</fullName>
    </submittedName>
</protein>
<keyword evidence="3 7" id="KW-0472">Membrane</keyword>
<evidence type="ECO:0000256" key="6">
    <source>
        <dbReference type="PROSITE-ProRule" id="PRU00284"/>
    </source>
</evidence>
<dbReference type="PROSITE" id="PS50885">
    <property type="entry name" value="HAMP"/>
    <property type="match status" value="1"/>
</dbReference>
<dbReference type="SUPFAM" id="SSF58104">
    <property type="entry name" value="Methyl-accepting chemotaxis protein (MCP) signaling domain"/>
    <property type="match status" value="1"/>
</dbReference>
<comment type="similarity">
    <text evidence="5">Belongs to the methyl-accepting chemotaxis (MCP) protein family.</text>
</comment>
<evidence type="ECO:0000313" key="10">
    <source>
        <dbReference type="EMBL" id="MCV9885814.1"/>
    </source>
</evidence>
<dbReference type="EMBL" id="JAOYEY010000033">
    <property type="protein sequence ID" value="MCV9885814.1"/>
    <property type="molecule type" value="Genomic_DNA"/>
</dbReference>
<accession>A0ABT3DFJ4</accession>
<keyword evidence="7" id="KW-1133">Transmembrane helix</keyword>
<comment type="subcellular location">
    <subcellularLocation>
        <location evidence="1">Cell membrane</location>
    </subcellularLocation>
</comment>
<dbReference type="SMART" id="SM00283">
    <property type="entry name" value="MA"/>
    <property type="match status" value="1"/>
</dbReference>
<dbReference type="Pfam" id="PF00672">
    <property type="entry name" value="HAMP"/>
    <property type="match status" value="1"/>
</dbReference>
<gene>
    <name evidence="10" type="ORF">OIH86_09110</name>
</gene>
<dbReference type="Pfam" id="PF00015">
    <property type="entry name" value="MCPsignal"/>
    <property type="match status" value="1"/>
</dbReference>
<reference evidence="10 11" key="1">
    <citation type="submission" date="2022-10" db="EMBL/GenBank/DDBJ databases">
        <title>Draft genome assembly of moderately radiation resistant bacterium Metabacillus halosaccharovorans.</title>
        <authorList>
            <person name="Pal S."/>
            <person name="Gopinathan A."/>
        </authorList>
    </citation>
    <scope>NUCLEOTIDE SEQUENCE [LARGE SCALE GENOMIC DNA]</scope>
    <source>
        <strain evidence="10 11">VITHBRA001</strain>
    </source>
</reference>
<feature type="transmembrane region" description="Helical" evidence="7">
    <location>
        <begin position="43"/>
        <end position="68"/>
    </location>
</feature>
<keyword evidence="4 6" id="KW-0807">Transducer</keyword>
<evidence type="ECO:0000256" key="1">
    <source>
        <dbReference type="ARBA" id="ARBA00004236"/>
    </source>
</evidence>
<evidence type="ECO:0000259" key="9">
    <source>
        <dbReference type="PROSITE" id="PS50885"/>
    </source>
</evidence>
<dbReference type="PROSITE" id="PS50111">
    <property type="entry name" value="CHEMOTAXIS_TRANSDUC_2"/>
    <property type="match status" value="1"/>
</dbReference>
<dbReference type="SMART" id="SM00304">
    <property type="entry name" value="HAMP"/>
    <property type="match status" value="2"/>
</dbReference>
<dbReference type="CDD" id="cd06225">
    <property type="entry name" value="HAMP"/>
    <property type="match status" value="1"/>
</dbReference>
<proteinExistence type="inferred from homology"/>
<evidence type="ECO:0000256" key="4">
    <source>
        <dbReference type="ARBA" id="ARBA00023224"/>
    </source>
</evidence>
<dbReference type="Proteomes" id="UP001526147">
    <property type="component" value="Unassembled WGS sequence"/>
</dbReference>
<dbReference type="PANTHER" id="PTHR32089:SF112">
    <property type="entry name" value="LYSOZYME-LIKE PROTEIN-RELATED"/>
    <property type="match status" value="1"/>
</dbReference>
<dbReference type="PANTHER" id="PTHR32089">
    <property type="entry name" value="METHYL-ACCEPTING CHEMOTAXIS PROTEIN MCPB"/>
    <property type="match status" value="1"/>
</dbReference>
<feature type="domain" description="Methyl-accepting transducer" evidence="8">
    <location>
        <begin position="142"/>
        <end position="399"/>
    </location>
</feature>
<evidence type="ECO:0000256" key="5">
    <source>
        <dbReference type="ARBA" id="ARBA00029447"/>
    </source>
</evidence>
<feature type="domain" description="HAMP" evidence="9">
    <location>
        <begin position="70"/>
        <end position="123"/>
    </location>
</feature>
<feature type="transmembrane region" description="Helical" evidence="7">
    <location>
        <begin position="14"/>
        <end position="37"/>
    </location>
</feature>
<organism evidence="10 11">
    <name type="scientific">Metabacillus halosaccharovorans</name>
    <dbReference type="NCBI Taxonomy" id="930124"/>
    <lineage>
        <taxon>Bacteria</taxon>
        <taxon>Bacillati</taxon>
        <taxon>Bacillota</taxon>
        <taxon>Bacilli</taxon>
        <taxon>Bacillales</taxon>
        <taxon>Bacillaceae</taxon>
        <taxon>Metabacillus</taxon>
    </lineage>
</organism>
<evidence type="ECO:0000256" key="2">
    <source>
        <dbReference type="ARBA" id="ARBA00022475"/>
    </source>
</evidence>
<evidence type="ECO:0000259" key="8">
    <source>
        <dbReference type="PROSITE" id="PS50111"/>
    </source>
</evidence>
<evidence type="ECO:0000256" key="3">
    <source>
        <dbReference type="ARBA" id="ARBA00023136"/>
    </source>
</evidence>
<keyword evidence="2" id="KW-1003">Cell membrane</keyword>
<keyword evidence="7" id="KW-0812">Transmembrane</keyword>
<sequence>MEDKKYKFSLRMKLVLLVTILAVITYSTSAIFLSFIVGFVDHIVSPAIFTLITLLMGIFWSGVLAYFGSGFITRALKKLETAAYKAAKGDIKEDVPVTNSDDEIRGLSIAFNEMLHNMRNMVHSIEANFQTTNDQVSQITNASSNASKQADEILITVQEISRGADQSAVAIQETATSVEDIIEFASQVEGKAASSEQMSKEMVTSLNESKEVYEGLIEGIQTLAIENEKSMIAVRRLEQHANEVSSIVSLVGDIANQTNLLALNASIEAARAGEHGKGFAVVADEVRKLADESAKAVQGITGLIGNIQQEVQNVVTQIADQVETAKNQAKNGQVSAELLDQSGQAILDVAEAVKQISDLIHQQMNSLQKTGAQSEEVAAIAEQTSAGAHEVASAITEQSDHIQSMNELGKKLAESSEELRKTIDRFVI</sequence>
<evidence type="ECO:0000256" key="7">
    <source>
        <dbReference type="SAM" id="Phobius"/>
    </source>
</evidence>
<keyword evidence="11" id="KW-1185">Reference proteome</keyword>
<name>A0ABT3DFJ4_9BACI</name>